<organism evidence="4 5">
    <name type="scientific">Trichonephila inaurata madagascariensis</name>
    <dbReference type="NCBI Taxonomy" id="2747483"/>
    <lineage>
        <taxon>Eukaryota</taxon>
        <taxon>Metazoa</taxon>
        <taxon>Ecdysozoa</taxon>
        <taxon>Arthropoda</taxon>
        <taxon>Chelicerata</taxon>
        <taxon>Arachnida</taxon>
        <taxon>Araneae</taxon>
        <taxon>Araneomorphae</taxon>
        <taxon>Entelegynae</taxon>
        <taxon>Araneoidea</taxon>
        <taxon>Nephilidae</taxon>
        <taxon>Trichonephila</taxon>
        <taxon>Trichonephila inaurata</taxon>
    </lineage>
</organism>
<reference evidence="4" key="1">
    <citation type="submission" date="2020-08" db="EMBL/GenBank/DDBJ databases">
        <title>Multicomponent nature underlies the extraordinary mechanical properties of spider dragline silk.</title>
        <authorList>
            <person name="Kono N."/>
            <person name="Nakamura H."/>
            <person name="Mori M."/>
            <person name="Yoshida Y."/>
            <person name="Ohtoshi R."/>
            <person name="Malay A.D."/>
            <person name="Moran D.A.P."/>
            <person name="Tomita M."/>
            <person name="Numata K."/>
            <person name="Arakawa K."/>
        </authorList>
    </citation>
    <scope>NUCLEOTIDE SEQUENCE</scope>
</reference>
<keyword evidence="2" id="KW-0560">Oxidoreductase</keyword>
<evidence type="ECO:0000256" key="1">
    <source>
        <dbReference type="ARBA" id="ARBA00006484"/>
    </source>
</evidence>
<comment type="similarity">
    <text evidence="1 3">Belongs to the short-chain dehydrogenases/reductases (SDR) family.</text>
</comment>
<dbReference type="Pfam" id="PF00106">
    <property type="entry name" value="adh_short"/>
    <property type="match status" value="1"/>
</dbReference>
<dbReference type="InterPro" id="IPR036291">
    <property type="entry name" value="NAD(P)-bd_dom_sf"/>
</dbReference>
<dbReference type="OrthoDB" id="6415969at2759"/>
<name>A0A8X7C3A0_9ARAC</name>
<accession>A0A8X7C3A0</accession>
<evidence type="ECO:0000256" key="3">
    <source>
        <dbReference type="RuleBase" id="RU000363"/>
    </source>
</evidence>
<protein>
    <submittedName>
        <fullName evidence="4">Uncharacterized protein</fullName>
    </submittedName>
</protein>
<dbReference type="EMBL" id="BMAV01010386">
    <property type="protein sequence ID" value="GFY55441.1"/>
    <property type="molecule type" value="Genomic_DNA"/>
</dbReference>
<dbReference type="AlphaFoldDB" id="A0A8X7C3A0"/>
<dbReference type="PANTHER" id="PTHR24322:SF736">
    <property type="entry name" value="RETINOL DEHYDROGENASE 10"/>
    <property type="match status" value="1"/>
</dbReference>
<dbReference type="PRINTS" id="PR00080">
    <property type="entry name" value="SDRFAMILY"/>
</dbReference>
<dbReference type="InterPro" id="IPR020904">
    <property type="entry name" value="Sc_DH/Rdtase_CS"/>
</dbReference>
<comment type="caution">
    <text evidence="4">The sequence shown here is derived from an EMBL/GenBank/DDBJ whole genome shotgun (WGS) entry which is preliminary data.</text>
</comment>
<dbReference type="PROSITE" id="PS00061">
    <property type="entry name" value="ADH_SHORT"/>
    <property type="match status" value="1"/>
</dbReference>
<dbReference type="GO" id="GO:0016616">
    <property type="term" value="F:oxidoreductase activity, acting on the CH-OH group of donors, NAD or NADP as acceptor"/>
    <property type="evidence" value="ECO:0007669"/>
    <property type="project" value="TreeGrafter"/>
</dbReference>
<dbReference type="InterPro" id="IPR002347">
    <property type="entry name" value="SDR_fam"/>
</dbReference>
<sequence length="232" mass="25856">MNLQESSSKDIFRYPASGFIGYCHTTLTSEKLKEIAKEIQQEGFTAFWFVCDVTSEDDVNAKAHQVEQKAGEVTLLINNAGIMQNLPMLELSTVIIKKTFEVNLLSHFWTIRAFLPNMEKNNQGHIVAISSCAGLVGHVNQIDYSASKHGVVGMMEALSEELRLKGSSIQLTTICPLTVNTGLNQNPITRCSWMMPIVGVEDAARQIVSAIRREDFIVTLPKRIHFTLCLAR</sequence>
<dbReference type="Proteomes" id="UP000886998">
    <property type="component" value="Unassembled WGS sequence"/>
</dbReference>
<dbReference type="PANTHER" id="PTHR24322">
    <property type="entry name" value="PKSB"/>
    <property type="match status" value="1"/>
</dbReference>
<evidence type="ECO:0000313" key="5">
    <source>
        <dbReference type="Proteomes" id="UP000886998"/>
    </source>
</evidence>
<dbReference type="Gene3D" id="3.40.50.720">
    <property type="entry name" value="NAD(P)-binding Rossmann-like Domain"/>
    <property type="match status" value="1"/>
</dbReference>
<dbReference type="SUPFAM" id="SSF51735">
    <property type="entry name" value="NAD(P)-binding Rossmann-fold domains"/>
    <property type="match status" value="1"/>
</dbReference>
<dbReference type="GO" id="GO:0005811">
    <property type="term" value="C:lipid droplet"/>
    <property type="evidence" value="ECO:0007669"/>
    <property type="project" value="TreeGrafter"/>
</dbReference>
<evidence type="ECO:0000256" key="2">
    <source>
        <dbReference type="ARBA" id="ARBA00023002"/>
    </source>
</evidence>
<gene>
    <name evidence="4" type="primary">Sdr16c5</name>
    <name evidence="4" type="ORF">TNIN_458791</name>
</gene>
<dbReference type="PRINTS" id="PR00081">
    <property type="entry name" value="GDHRDH"/>
</dbReference>
<keyword evidence="5" id="KW-1185">Reference proteome</keyword>
<evidence type="ECO:0000313" key="4">
    <source>
        <dbReference type="EMBL" id="GFY55441.1"/>
    </source>
</evidence>
<proteinExistence type="inferred from homology"/>